<feature type="region of interest" description="Disordered" evidence="8">
    <location>
        <begin position="301"/>
        <end position="355"/>
    </location>
</feature>
<dbReference type="InterPro" id="IPR007219">
    <property type="entry name" value="XnlR_reg_dom"/>
</dbReference>
<dbReference type="SMART" id="SM00906">
    <property type="entry name" value="Fungal_trans"/>
    <property type="match status" value="2"/>
</dbReference>
<feature type="region of interest" description="Disordered" evidence="8">
    <location>
        <begin position="463"/>
        <end position="483"/>
    </location>
</feature>
<comment type="subcellular location">
    <subcellularLocation>
        <location evidence="1">Nucleus</location>
    </subcellularLocation>
</comment>
<dbReference type="GO" id="GO:0000981">
    <property type="term" value="F:DNA-binding transcription factor activity, RNA polymerase II-specific"/>
    <property type="evidence" value="ECO:0007669"/>
    <property type="project" value="InterPro"/>
</dbReference>
<dbReference type="PANTHER" id="PTHR31313">
    <property type="entry name" value="TY1 ENHANCER ACTIVATOR"/>
    <property type="match status" value="1"/>
</dbReference>
<evidence type="ECO:0000256" key="7">
    <source>
        <dbReference type="ARBA" id="ARBA00023242"/>
    </source>
</evidence>
<dbReference type="GO" id="GO:0008270">
    <property type="term" value="F:zinc ion binding"/>
    <property type="evidence" value="ECO:0007669"/>
    <property type="project" value="InterPro"/>
</dbReference>
<dbReference type="PANTHER" id="PTHR31313:SF78">
    <property type="entry name" value="TRANSCRIPTION FACTOR DOMAIN-CONTAINING PROTEIN"/>
    <property type="match status" value="1"/>
</dbReference>
<keyword evidence="11" id="KW-1185">Reference proteome</keyword>
<evidence type="ECO:0000256" key="1">
    <source>
        <dbReference type="ARBA" id="ARBA00004123"/>
    </source>
</evidence>
<reference evidence="10 11" key="1">
    <citation type="journal article" date="2019" name="Nat. Ecol. Evol.">
        <title>Megaphylogeny resolves global patterns of mushroom evolution.</title>
        <authorList>
            <person name="Varga T."/>
            <person name="Krizsan K."/>
            <person name="Foldi C."/>
            <person name="Dima B."/>
            <person name="Sanchez-Garcia M."/>
            <person name="Sanchez-Ramirez S."/>
            <person name="Szollosi G.J."/>
            <person name="Szarkandi J.G."/>
            <person name="Papp V."/>
            <person name="Albert L."/>
            <person name="Andreopoulos W."/>
            <person name="Angelini C."/>
            <person name="Antonin V."/>
            <person name="Barry K.W."/>
            <person name="Bougher N.L."/>
            <person name="Buchanan P."/>
            <person name="Buyck B."/>
            <person name="Bense V."/>
            <person name="Catcheside P."/>
            <person name="Chovatia M."/>
            <person name="Cooper J."/>
            <person name="Damon W."/>
            <person name="Desjardin D."/>
            <person name="Finy P."/>
            <person name="Geml J."/>
            <person name="Haridas S."/>
            <person name="Hughes K."/>
            <person name="Justo A."/>
            <person name="Karasinski D."/>
            <person name="Kautmanova I."/>
            <person name="Kiss B."/>
            <person name="Kocsube S."/>
            <person name="Kotiranta H."/>
            <person name="LaButti K.M."/>
            <person name="Lechner B.E."/>
            <person name="Liimatainen K."/>
            <person name="Lipzen A."/>
            <person name="Lukacs Z."/>
            <person name="Mihaltcheva S."/>
            <person name="Morgado L.N."/>
            <person name="Niskanen T."/>
            <person name="Noordeloos M.E."/>
            <person name="Ohm R.A."/>
            <person name="Ortiz-Santana B."/>
            <person name="Ovrebo C."/>
            <person name="Racz N."/>
            <person name="Riley R."/>
            <person name="Savchenko A."/>
            <person name="Shiryaev A."/>
            <person name="Soop K."/>
            <person name="Spirin V."/>
            <person name="Szebenyi C."/>
            <person name="Tomsovsky M."/>
            <person name="Tulloss R.E."/>
            <person name="Uehling J."/>
            <person name="Grigoriev I.V."/>
            <person name="Vagvolgyi C."/>
            <person name="Papp T."/>
            <person name="Martin F.M."/>
            <person name="Miettinen O."/>
            <person name="Hibbett D.S."/>
            <person name="Nagy L.G."/>
        </authorList>
    </citation>
    <scope>NUCLEOTIDE SEQUENCE [LARGE SCALE GENOMIC DNA]</scope>
    <source>
        <strain evidence="10 11">OMC1185</strain>
    </source>
</reference>
<evidence type="ECO:0000259" key="9">
    <source>
        <dbReference type="PROSITE" id="PS50048"/>
    </source>
</evidence>
<feature type="compositionally biased region" description="Low complexity" evidence="8">
    <location>
        <begin position="1027"/>
        <end position="1047"/>
    </location>
</feature>
<keyword evidence="5" id="KW-0238">DNA-binding</keyword>
<dbReference type="STRING" id="5364.A0A5C3N664"/>
<dbReference type="Pfam" id="PF00172">
    <property type="entry name" value="Zn_clus"/>
    <property type="match status" value="1"/>
</dbReference>
<evidence type="ECO:0000256" key="8">
    <source>
        <dbReference type="SAM" id="MobiDB-lite"/>
    </source>
</evidence>
<evidence type="ECO:0000256" key="2">
    <source>
        <dbReference type="ARBA" id="ARBA00022723"/>
    </source>
</evidence>
<dbReference type="Proteomes" id="UP000305948">
    <property type="component" value="Unassembled WGS sequence"/>
</dbReference>
<evidence type="ECO:0000256" key="5">
    <source>
        <dbReference type="ARBA" id="ARBA00023125"/>
    </source>
</evidence>
<dbReference type="CDD" id="cd00067">
    <property type="entry name" value="GAL4"/>
    <property type="match status" value="1"/>
</dbReference>
<feature type="region of interest" description="Disordered" evidence="8">
    <location>
        <begin position="235"/>
        <end position="289"/>
    </location>
</feature>
<keyword evidence="4" id="KW-0805">Transcription regulation</keyword>
<feature type="region of interest" description="Disordered" evidence="8">
    <location>
        <begin position="1027"/>
        <end position="1049"/>
    </location>
</feature>
<protein>
    <recommendedName>
        <fullName evidence="9">Zn(2)-C6 fungal-type domain-containing protein</fullName>
    </recommendedName>
</protein>
<evidence type="ECO:0000256" key="6">
    <source>
        <dbReference type="ARBA" id="ARBA00023163"/>
    </source>
</evidence>
<dbReference type="AlphaFoldDB" id="A0A5C3N664"/>
<keyword evidence="6" id="KW-0804">Transcription</keyword>
<dbReference type="Pfam" id="PF04082">
    <property type="entry name" value="Fungal_trans"/>
    <property type="match status" value="1"/>
</dbReference>
<evidence type="ECO:0000256" key="4">
    <source>
        <dbReference type="ARBA" id="ARBA00023015"/>
    </source>
</evidence>
<feature type="compositionally biased region" description="Polar residues" evidence="8">
    <location>
        <begin position="465"/>
        <end position="478"/>
    </location>
</feature>
<dbReference type="PROSITE" id="PS50048">
    <property type="entry name" value="ZN2_CY6_FUNGAL_2"/>
    <property type="match status" value="1"/>
</dbReference>
<dbReference type="InterPro" id="IPR001138">
    <property type="entry name" value="Zn2Cys6_DnaBD"/>
</dbReference>
<dbReference type="EMBL" id="ML213508">
    <property type="protein sequence ID" value="TFK53184.1"/>
    <property type="molecule type" value="Genomic_DNA"/>
</dbReference>
<dbReference type="SUPFAM" id="SSF57701">
    <property type="entry name" value="Zn2/Cys6 DNA-binding domain"/>
    <property type="match status" value="1"/>
</dbReference>
<gene>
    <name evidence="10" type="ORF">OE88DRAFT_1657100</name>
</gene>
<dbReference type="SMART" id="SM00066">
    <property type="entry name" value="GAL4"/>
    <property type="match status" value="1"/>
</dbReference>
<evidence type="ECO:0000313" key="11">
    <source>
        <dbReference type="Proteomes" id="UP000305948"/>
    </source>
</evidence>
<evidence type="ECO:0000256" key="3">
    <source>
        <dbReference type="ARBA" id="ARBA00022833"/>
    </source>
</evidence>
<proteinExistence type="predicted"/>
<feature type="compositionally biased region" description="Low complexity" evidence="8">
    <location>
        <begin position="249"/>
        <end position="265"/>
    </location>
</feature>
<keyword evidence="2" id="KW-0479">Metal-binding</keyword>
<feature type="compositionally biased region" description="Acidic residues" evidence="8">
    <location>
        <begin position="346"/>
        <end position="355"/>
    </location>
</feature>
<feature type="region of interest" description="Disordered" evidence="8">
    <location>
        <begin position="96"/>
        <end position="139"/>
    </location>
</feature>
<evidence type="ECO:0000313" key="10">
    <source>
        <dbReference type="EMBL" id="TFK53184.1"/>
    </source>
</evidence>
<dbReference type="CDD" id="cd12148">
    <property type="entry name" value="fungal_TF_MHR"/>
    <property type="match status" value="1"/>
</dbReference>
<dbReference type="InterPro" id="IPR036864">
    <property type="entry name" value="Zn2-C6_fun-type_DNA-bd_sf"/>
</dbReference>
<keyword evidence="7" id="KW-0539">Nucleus</keyword>
<dbReference type="GO" id="GO:0005634">
    <property type="term" value="C:nucleus"/>
    <property type="evidence" value="ECO:0007669"/>
    <property type="project" value="UniProtKB-SubCell"/>
</dbReference>
<dbReference type="Gene3D" id="4.10.240.10">
    <property type="entry name" value="Zn(2)-C6 fungal-type DNA-binding domain"/>
    <property type="match status" value="1"/>
</dbReference>
<dbReference type="GO" id="GO:0006351">
    <property type="term" value="P:DNA-templated transcription"/>
    <property type="evidence" value="ECO:0007669"/>
    <property type="project" value="InterPro"/>
</dbReference>
<dbReference type="GO" id="GO:0003677">
    <property type="term" value="F:DNA binding"/>
    <property type="evidence" value="ECO:0007669"/>
    <property type="project" value="UniProtKB-KW"/>
</dbReference>
<feature type="domain" description="Zn(2)-C6 fungal-type" evidence="9">
    <location>
        <begin position="142"/>
        <end position="174"/>
    </location>
</feature>
<keyword evidence="3" id="KW-0862">Zinc</keyword>
<dbReference type="OrthoDB" id="2123952at2759"/>
<dbReference type="PROSITE" id="PS00463">
    <property type="entry name" value="ZN2_CY6_FUNGAL_1"/>
    <property type="match status" value="1"/>
</dbReference>
<feature type="compositionally biased region" description="Acidic residues" evidence="8">
    <location>
        <begin position="106"/>
        <end position="116"/>
    </location>
</feature>
<accession>A0A5C3N664</accession>
<name>A0A5C3N664_9AGAM</name>
<organism evidence="10 11">
    <name type="scientific">Heliocybe sulcata</name>
    <dbReference type="NCBI Taxonomy" id="5364"/>
    <lineage>
        <taxon>Eukaryota</taxon>
        <taxon>Fungi</taxon>
        <taxon>Dikarya</taxon>
        <taxon>Basidiomycota</taxon>
        <taxon>Agaricomycotina</taxon>
        <taxon>Agaricomycetes</taxon>
        <taxon>Gloeophyllales</taxon>
        <taxon>Gloeophyllaceae</taxon>
        <taxon>Heliocybe</taxon>
    </lineage>
</organism>
<sequence>MAILPMHAPHMFSNHYTHHADTSHRPFIKLESTESPDLPPSPTPHFNFSGHTYNSSPHLFRFGAPHHSPSHLNFMSNHWGPSSSYSMHQYDLPAIHDSRAGPPYADDYEDADELSELPESAAQQSAPKKADDKQIRRRSSKACDQCRKSKCKCERSSENEPCKNCVLLNTSCTFLGPSRKRGPPKGYIDAIEARLHQTEALVGILLGSTDSRARTLLDDLASVDTLAKEIINRVDNSPYGTKGRRRGADGAANGGRARSARPGGAQSLPANGEQAAAQEALRSTHPSNEWQDQVTAKLHALGGPGYASSYDEPTLPLHPAQRRRSRSPRSGSPEGYGEMSSPSQLDESEDEDELADAVGQLSLNEHEEVRYHSKVSGLHLLGVKERSDGRSEGGIWKFPSSRVWPPLPENRLPAKKEEEYAARLPDMGVQEHLVDLYFTYVHTAFPIVHKKTFLDDFSHARASMDSPTHSPDTASPVRSSPFGRRRQTVPALLLFAMFSIAARYSPNAEAPPPPFGAMWPAGDGYLEEAKLILDCTYASSKPTTVQALLLMGYREIGIGAMAQAWLYIGMAVRMAQDLGMHKSADKWQRSVGTLFGGWELQERKRIWYACVVMDKYVSTYIGRPLAIFGGDFDNGFPSEEEAEEFEEWAPHASEPVAVERGEQTPVNSAIAVPGRVISCFNASARLSIVLSSIVQMIYPIRPRQGRYAEAQRLEKELDRWYIELPEHLRFDPAASKAPAPLPHILTLHMQYWCTVLLLHRPFIRHLTETTRNKSPASDTQEEQDVRAISQKNYDMCVRAANYITSIVSVYLQNFCIRRCSVFLCYYVFTASIMHVTTLTAYPNDPQARMGLQKLVDALEKMEMVWPSAGRARELIHGSRAWSSDAAHPRPEYSSYLRHKRPHDDGESVEHGHLPVLESSLRRSSYSPSSGHGYPLSGVDMPPSDIPSYFPWAGDSALSFSGSLSTSVLPQQYSTGLVDERTPASMSRGQHPEGAVNGRYPQFWNDYSTLGQLGSTSYGVPVLPEIAQPQQHHQQHHTPSSSHGQHSPMYLHDHYHMFNNLPPSNP</sequence>
<dbReference type="InterPro" id="IPR051615">
    <property type="entry name" value="Transcr_Regulatory_Elem"/>
</dbReference>